<proteinExistence type="predicted"/>
<dbReference type="CDD" id="cd06257">
    <property type="entry name" value="DnaJ"/>
    <property type="match status" value="1"/>
</dbReference>
<dbReference type="PROSITE" id="PS50076">
    <property type="entry name" value="DNAJ_2"/>
    <property type="match status" value="1"/>
</dbReference>
<dbReference type="PRINTS" id="PR00625">
    <property type="entry name" value="JDOMAIN"/>
</dbReference>
<evidence type="ECO:0000259" key="2">
    <source>
        <dbReference type="PROSITE" id="PS50076"/>
    </source>
</evidence>
<dbReference type="VEuPathDB" id="FungiDB:AMAG_16359"/>
<dbReference type="Proteomes" id="UP000054350">
    <property type="component" value="Unassembled WGS sequence"/>
</dbReference>
<evidence type="ECO:0000256" key="1">
    <source>
        <dbReference type="SAM" id="MobiDB-lite"/>
    </source>
</evidence>
<dbReference type="InterPro" id="IPR036869">
    <property type="entry name" value="J_dom_sf"/>
</dbReference>
<organism evidence="3 4">
    <name type="scientific">Allomyces macrogynus (strain ATCC 38327)</name>
    <name type="common">Allomyces javanicus var. macrogynus</name>
    <dbReference type="NCBI Taxonomy" id="578462"/>
    <lineage>
        <taxon>Eukaryota</taxon>
        <taxon>Fungi</taxon>
        <taxon>Fungi incertae sedis</taxon>
        <taxon>Blastocladiomycota</taxon>
        <taxon>Blastocladiomycetes</taxon>
        <taxon>Blastocladiales</taxon>
        <taxon>Blastocladiaceae</taxon>
        <taxon>Allomyces</taxon>
    </lineage>
</organism>
<dbReference type="STRING" id="578462.A0A0L0TB43"/>
<dbReference type="PANTHER" id="PTHR24074">
    <property type="entry name" value="CO-CHAPERONE PROTEIN DJLA"/>
    <property type="match status" value="1"/>
</dbReference>
<keyword evidence="4" id="KW-1185">Reference proteome</keyword>
<protein>
    <recommendedName>
        <fullName evidence="2">J domain-containing protein</fullName>
    </recommendedName>
</protein>
<dbReference type="InterPro" id="IPR001623">
    <property type="entry name" value="DnaJ_domain"/>
</dbReference>
<dbReference type="Gene3D" id="1.10.287.110">
    <property type="entry name" value="DnaJ domain"/>
    <property type="match status" value="1"/>
</dbReference>
<dbReference type="OrthoDB" id="10250354at2759"/>
<name>A0A0L0TB43_ALLM3</name>
<dbReference type="SMART" id="SM00271">
    <property type="entry name" value="DnaJ"/>
    <property type="match status" value="1"/>
</dbReference>
<dbReference type="AlphaFoldDB" id="A0A0L0TB43"/>
<dbReference type="Pfam" id="PF00226">
    <property type="entry name" value="DnaJ"/>
    <property type="match status" value="1"/>
</dbReference>
<sequence length="256" mass="27551">MAAPPQDPHAQLHSALASLSGSSPYAVLGVPESATPAAIKARFRELALALHPDRHMGADDPAAVRAKFDRVKTAHDVLTSRTLRALYDRHAVAARSSFRPPPSQTAARPAEPVWFTRFDPDASYDRFSYYAYRPAAPTKPASGWSNRIVSIGVLAFAVAGAAMQYYRYTTGSSLVRAALDAENAENLKVLENVRLRAAQRSAAQFHSELERHIAGNVARRAGRAVPVQKDESVPSPAADASDEEGGGKKGPSHLVY</sequence>
<accession>A0A0L0TB43</accession>
<dbReference type="EMBL" id="GG745375">
    <property type="protein sequence ID" value="KNE71935.1"/>
    <property type="molecule type" value="Genomic_DNA"/>
</dbReference>
<evidence type="ECO:0000313" key="4">
    <source>
        <dbReference type="Proteomes" id="UP000054350"/>
    </source>
</evidence>
<feature type="domain" description="J" evidence="2">
    <location>
        <begin position="23"/>
        <end position="91"/>
    </location>
</feature>
<evidence type="ECO:0000313" key="3">
    <source>
        <dbReference type="EMBL" id="KNE71935.1"/>
    </source>
</evidence>
<reference evidence="3 4" key="1">
    <citation type="submission" date="2009-11" db="EMBL/GenBank/DDBJ databases">
        <title>Annotation of Allomyces macrogynus ATCC 38327.</title>
        <authorList>
            <consortium name="The Broad Institute Genome Sequencing Platform"/>
            <person name="Russ C."/>
            <person name="Cuomo C."/>
            <person name="Burger G."/>
            <person name="Gray M.W."/>
            <person name="Holland P.W.H."/>
            <person name="King N."/>
            <person name="Lang F.B.F."/>
            <person name="Roger A.J."/>
            <person name="Ruiz-Trillo I."/>
            <person name="Young S.K."/>
            <person name="Zeng Q."/>
            <person name="Gargeya S."/>
            <person name="Fitzgerald M."/>
            <person name="Haas B."/>
            <person name="Abouelleil A."/>
            <person name="Alvarado L."/>
            <person name="Arachchi H.M."/>
            <person name="Berlin A."/>
            <person name="Chapman S.B."/>
            <person name="Gearin G."/>
            <person name="Goldberg J."/>
            <person name="Griggs A."/>
            <person name="Gujja S."/>
            <person name="Hansen M."/>
            <person name="Heiman D."/>
            <person name="Howarth C."/>
            <person name="Larimer J."/>
            <person name="Lui A."/>
            <person name="MacDonald P.J.P."/>
            <person name="McCowen C."/>
            <person name="Montmayeur A."/>
            <person name="Murphy C."/>
            <person name="Neiman D."/>
            <person name="Pearson M."/>
            <person name="Priest M."/>
            <person name="Roberts A."/>
            <person name="Saif S."/>
            <person name="Shea T."/>
            <person name="Sisk P."/>
            <person name="Stolte C."/>
            <person name="Sykes S."/>
            <person name="Wortman J."/>
            <person name="Nusbaum C."/>
            <person name="Birren B."/>
        </authorList>
    </citation>
    <scope>NUCLEOTIDE SEQUENCE [LARGE SCALE GENOMIC DNA]</scope>
    <source>
        <strain evidence="3 4">ATCC 38327</strain>
    </source>
</reference>
<gene>
    <name evidence="3" type="ORF">AMAG_16359</name>
</gene>
<feature type="region of interest" description="Disordered" evidence="1">
    <location>
        <begin position="220"/>
        <end position="256"/>
    </location>
</feature>
<dbReference type="SUPFAM" id="SSF46565">
    <property type="entry name" value="Chaperone J-domain"/>
    <property type="match status" value="1"/>
</dbReference>
<reference evidence="4" key="2">
    <citation type="submission" date="2009-11" db="EMBL/GenBank/DDBJ databases">
        <title>The Genome Sequence of Allomyces macrogynus strain ATCC 38327.</title>
        <authorList>
            <consortium name="The Broad Institute Genome Sequencing Platform"/>
            <person name="Russ C."/>
            <person name="Cuomo C."/>
            <person name="Shea T."/>
            <person name="Young S.K."/>
            <person name="Zeng Q."/>
            <person name="Koehrsen M."/>
            <person name="Haas B."/>
            <person name="Borodovsky M."/>
            <person name="Guigo R."/>
            <person name="Alvarado L."/>
            <person name="Berlin A."/>
            <person name="Borenstein D."/>
            <person name="Chen Z."/>
            <person name="Engels R."/>
            <person name="Freedman E."/>
            <person name="Gellesch M."/>
            <person name="Goldberg J."/>
            <person name="Griggs A."/>
            <person name="Gujja S."/>
            <person name="Heiman D."/>
            <person name="Hepburn T."/>
            <person name="Howarth C."/>
            <person name="Jen D."/>
            <person name="Larson L."/>
            <person name="Lewis B."/>
            <person name="Mehta T."/>
            <person name="Park D."/>
            <person name="Pearson M."/>
            <person name="Roberts A."/>
            <person name="Saif S."/>
            <person name="Shenoy N."/>
            <person name="Sisk P."/>
            <person name="Stolte C."/>
            <person name="Sykes S."/>
            <person name="Walk T."/>
            <person name="White J."/>
            <person name="Yandava C."/>
            <person name="Burger G."/>
            <person name="Gray M.W."/>
            <person name="Holland P.W.H."/>
            <person name="King N."/>
            <person name="Lang F.B.F."/>
            <person name="Roger A.J."/>
            <person name="Ruiz-Trillo I."/>
            <person name="Lander E."/>
            <person name="Nusbaum C."/>
        </authorList>
    </citation>
    <scope>NUCLEOTIDE SEQUENCE [LARGE SCALE GENOMIC DNA]</scope>
    <source>
        <strain evidence="4">ATCC 38327</strain>
    </source>
</reference>
<dbReference type="InterPro" id="IPR050817">
    <property type="entry name" value="DjlA_DnaK_co-chaperone"/>
</dbReference>